<dbReference type="EC" id="2.3.1.31" evidence="2"/>
<dbReference type="AlphaFoldDB" id="A0AAJ6AK65"/>
<keyword evidence="6" id="KW-1185">Reference proteome</keyword>
<feature type="binding site" evidence="2">
    <location>
        <position position="225"/>
    </location>
    <ligand>
        <name>substrate</name>
    </ligand>
</feature>
<comment type="caution">
    <text evidence="2">Lacks conserved residue(s) required for the propagation of feature annotation.</text>
</comment>
<feature type="domain" description="AB hydrolase-1" evidence="4">
    <location>
        <begin position="53"/>
        <end position="340"/>
    </location>
</feature>
<keyword evidence="2" id="KW-0963">Cytoplasm</keyword>
<dbReference type="SUPFAM" id="SSF53474">
    <property type="entry name" value="alpha/beta-Hydrolases"/>
    <property type="match status" value="1"/>
</dbReference>
<dbReference type="EMBL" id="CP122566">
    <property type="protein sequence ID" value="WGH94237.1"/>
    <property type="molecule type" value="Genomic_DNA"/>
</dbReference>
<dbReference type="GO" id="GO:0005737">
    <property type="term" value="C:cytoplasm"/>
    <property type="evidence" value="ECO:0007669"/>
    <property type="project" value="UniProtKB-SubCell"/>
</dbReference>
<dbReference type="GO" id="GO:0009092">
    <property type="term" value="P:homoserine metabolic process"/>
    <property type="evidence" value="ECO:0007669"/>
    <property type="project" value="TreeGrafter"/>
</dbReference>
<comment type="pathway">
    <text evidence="2">Amino-acid biosynthesis; L-methionine biosynthesis via de novo pathway; O-acetyl-L-homoserine from L-homoserine: step 1/1.</text>
</comment>
<dbReference type="PIRSF" id="PIRSF000443">
    <property type="entry name" value="Homoser_Ac_trans"/>
    <property type="match status" value="1"/>
</dbReference>
<evidence type="ECO:0000313" key="6">
    <source>
        <dbReference type="Proteomes" id="UP001224674"/>
    </source>
</evidence>
<evidence type="ECO:0000256" key="2">
    <source>
        <dbReference type="HAMAP-Rule" id="MF_00296"/>
    </source>
</evidence>
<keyword evidence="2" id="KW-0028">Amino-acid biosynthesis</keyword>
<dbReference type="Gene3D" id="3.40.50.1820">
    <property type="entry name" value="alpha/beta hydrolase"/>
    <property type="match status" value="1"/>
</dbReference>
<feature type="binding site" evidence="2">
    <location>
        <position position="365"/>
    </location>
    <ligand>
        <name>substrate</name>
    </ligand>
</feature>
<feature type="active site" description="Nucleophile" evidence="2 3">
    <location>
        <position position="156"/>
    </location>
</feature>
<feature type="active site" evidence="2 3">
    <location>
        <position position="323"/>
    </location>
</feature>
<comment type="subunit">
    <text evidence="2">Homodimer.</text>
</comment>
<protein>
    <recommendedName>
        <fullName evidence="2">Homoserine O-acetyltransferase</fullName>
        <shortName evidence="2">HAT</shortName>
        <ecNumber evidence="2">2.3.1.31</ecNumber>
    </recommendedName>
    <alternativeName>
        <fullName evidence="2">Homoserine transacetylase</fullName>
        <shortName evidence="2">HTA</shortName>
    </alternativeName>
</protein>
<feature type="active site" evidence="2 3">
    <location>
        <position position="364"/>
    </location>
</feature>
<keyword evidence="1 2" id="KW-0808">Transferase</keyword>
<comment type="subcellular location">
    <subcellularLocation>
        <location evidence="2">Cytoplasm</location>
    </subcellularLocation>
</comment>
<dbReference type="PANTHER" id="PTHR32268">
    <property type="entry name" value="HOMOSERINE O-ACETYLTRANSFERASE"/>
    <property type="match status" value="1"/>
</dbReference>
<evidence type="ECO:0000256" key="1">
    <source>
        <dbReference type="ARBA" id="ARBA00022679"/>
    </source>
</evidence>
<dbReference type="InterPro" id="IPR029058">
    <property type="entry name" value="AB_hydrolase_fold"/>
</dbReference>
<dbReference type="Proteomes" id="UP001224674">
    <property type="component" value="Chromosome"/>
</dbReference>
<reference evidence="5 6" key="1">
    <citation type="submission" date="2023-03" db="EMBL/GenBank/DDBJ databases">
        <title>Complete genome sequences of several Auritidibacter ignavus strains isolated from ear infections.</title>
        <authorList>
            <person name="Baehr T."/>
            <person name="Baumhoegger A.M."/>
        </authorList>
    </citation>
    <scope>NUCLEOTIDE SEQUENCE [LARGE SCALE GENOMIC DNA]</scope>
    <source>
        <strain evidence="5 6">BABAE-6</strain>
    </source>
</reference>
<gene>
    <name evidence="2" type="primary">metXA</name>
    <name evidence="5" type="ORF">QDX21_05465</name>
</gene>
<dbReference type="InterPro" id="IPR000073">
    <property type="entry name" value="AB_hydrolase_1"/>
</dbReference>
<keyword evidence="2" id="KW-0486">Methionine biosynthesis</keyword>
<dbReference type="GO" id="GO:0009086">
    <property type="term" value="P:methionine biosynthetic process"/>
    <property type="evidence" value="ECO:0007669"/>
    <property type="project" value="UniProtKB-UniRule"/>
</dbReference>
<evidence type="ECO:0000259" key="4">
    <source>
        <dbReference type="Pfam" id="PF00561"/>
    </source>
</evidence>
<sequence length="384" mass="41737">MSVDAEPIVAGRAISPGLRTISVGELTFETGGWLPEVQLAYETWGTLNQDGSNAILILHALTGDSHVVSSEALPHPGWWESLVGPGRPIDTRKWFVVAPNMVGGCYGSTGPSSPDPDGRPWGSRFPFTTIRDSVHAEARLADALGIETWHAVLGGSMGGARALEWAATYPERVRGAGILACGGAASAEQIAFAQSQVAAIKLDPHYRRGDYYGQQPPEEGLGIARRIAHITYRSEAELQYRFARKPQGQEDPFGQITQRTGRYQIESYLDYKAKDLASRFDANSYVVLTEALMSHDVGRNRGGQQAAVARIVATPFIAAVSSDRLYFPSQSQQLADDFNRGRGAQDPNHPQHVLSHQIDSPIGHDGFLTAPEKIADELIRVLEL</sequence>
<dbReference type="Gene3D" id="1.10.1740.110">
    <property type="match status" value="1"/>
</dbReference>
<dbReference type="Pfam" id="PF00561">
    <property type="entry name" value="Abhydrolase_1"/>
    <property type="match status" value="1"/>
</dbReference>
<accession>A0AAJ6AK65</accession>
<name>A0AAJ6AK65_9MICC</name>
<evidence type="ECO:0000256" key="3">
    <source>
        <dbReference type="PIRSR" id="PIRSR000443-1"/>
    </source>
</evidence>
<dbReference type="NCBIfam" id="TIGR01392">
    <property type="entry name" value="homoserO_Ac_trn"/>
    <property type="match status" value="1"/>
</dbReference>
<dbReference type="HAMAP" id="MF_00296">
    <property type="entry name" value="MetX_acyltransf"/>
    <property type="match status" value="1"/>
</dbReference>
<dbReference type="InterPro" id="IPR008220">
    <property type="entry name" value="HAT_MetX-like"/>
</dbReference>
<dbReference type="NCBIfam" id="NF001209">
    <property type="entry name" value="PRK00175.1"/>
    <property type="match status" value="1"/>
</dbReference>
<comment type="similarity">
    <text evidence="2">Belongs to the AB hydrolase superfamily. MetX family.</text>
</comment>
<comment type="catalytic activity">
    <reaction evidence="2">
        <text>L-homoserine + acetyl-CoA = O-acetyl-L-homoserine + CoA</text>
        <dbReference type="Rhea" id="RHEA:13701"/>
        <dbReference type="ChEBI" id="CHEBI:57287"/>
        <dbReference type="ChEBI" id="CHEBI:57288"/>
        <dbReference type="ChEBI" id="CHEBI:57476"/>
        <dbReference type="ChEBI" id="CHEBI:57716"/>
        <dbReference type="EC" id="2.3.1.31"/>
    </reaction>
</comment>
<comment type="function">
    <text evidence="2">Transfers an acetyl group from acetyl-CoA to L-homoserine, forming acetyl-L-homoserine.</text>
</comment>
<organism evidence="5 6">
    <name type="scientific">Auritidibacter ignavus</name>
    <dbReference type="NCBI Taxonomy" id="678932"/>
    <lineage>
        <taxon>Bacteria</taxon>
        <taxon>Bacillati</taxon>
        <taxon>Actinomycetota</taxon>
        <taxon>Actinomycetes</taxon>
        <taxon>Micrococcales</taxon>
        <taxon>Micrococcaceae</taxon>
        <taxon>Auritidibacter</taxon>
    </lineage>
</organism>
<evidence type="ECO:0000313" key="5">
    <source>
        <dbReference type="EMBL" id="WGH94237.1"/>
    </source>
</evidence>
<keyword evidence="2 5" id="KW-0012">Acyltransferase</keyword>
<dbReference type="GO" id="GO:0004414">
    <property type="term" value="F:homoserine O-acetyltransferase activity"/>
    <property type="evidence" value="ECO:0007669"/>
    <property type="project" value="UniProtKB-UniRule"/>
</dbReference>
<dbReference type="PANTHER" id="PTHR32268:SF11">
    <property type="entry name" value="HOMOSERINE O-ACETYLTRANSFERASE"/>
    <property type="match status" value="1"/>
</dbReference>
<proteinExistence type="inferred from homology"/>